<dbReference type="PANTHER" id="PTHR43591">
    <property type="entry name" value="METHYLTRANSFERASE"/>
    <property type="match status" value="1"/>
</dbReference>
<dbReference type="EC" id="2.1.1.-" evidence="2"/>
<keyword evidence="3" id="KW-1185">Reference proteome</keyword>
<dbReference type="RefSeq" id="WP_320507432.1">
    <property type="nucleotide sequence ID" value="NZ_JAXCLW010000001.1"/>
</dbReference>
<feature type="domain" description="Methyltransferase type 11" evidence="1">
    <location>
        <begin position="55"/>
        <end position="151"/>
    </location>
</feature>
<dbReference type="GO" id="GO:0032259">
    <property type="term" value="P:methylation"/>
    <property type="evidence" value="ECO:0007669"/>
    <property type="project" value="UniProtKB-KW"/>
</dbReference>
<keyword evidence="2" id="KW-0489">Methyltransferase</keyword>
<evidence type="ECO:0000313" key="2">
    <source>
        <dbReference type="EMBL" id="MDY0882409.1"/>
    </source>
</evidence>
<gene>
    <name evidence="2" type="ORF">SMD27_06120</name>
</gene>
<comment type="caution">
    <text evidence="2">The sequence shown here is derived from an EMBL/GenBank/DDBJ whole genome shotgun (WGS) entry which is preliminary data.</text>
</comment>
<keyword evidence="2" id="KW-0808">Transferase</keyword>
<accession>A0ABU5E8N9</accession>
<evidence type="ECO:0000313" key="3">
    <source>
        <dbReference type="Proteomes" id="UP001279642"/>
    </source>
</evidence>
<reference evidence="2 3" key="1">
    <citation type="journal article" date="2016" name="Antonie Van Leeuwenhoek">
        <title>Dongia soli sp. nov., isolated from soil from Dokdo, Korea.</title>
        <authorList>
            <person name="Kim D.U."/>
            <person name="Lee H."/>
            <person name="Kim H."/>
            <person name="Kim S.G."/>
            <person name="Ka J.O."/>
        </authorList>
    </citation>
    <scope>NUCLEOTIDE SEQUENCE [LARGE SCALE GENOMIC DNA]</scope>
    <source>
        <strain evidence="2 3">D78</strain>
    </source>
</reference>
<sequence length="261" mass="29075">MKSDQPSSSRVHQTVVAEQFGPRAAAYVTSAVHAQGEDLQQMAGMVMGIGHARVLDLGSGGGHVSFQVAPHVREVVAYDLSQDMLDAVAATATERGLENIKTERGAAEKLPFEDGSFGFVMSRFSAHHWHDLDAALREARRVVRPCGRAVFADVYTPGHPLLDTFFQTIEMLRDPSHVRNYTIAEWERALKKSGFAPGEVTRRRLRLEFTSWVTRMQTPEVHVQAIRSLQQRMADDVTRHFEIEADGSFTIDTMTMIANPV</sequence>
<dbReference type="CDD" id="cd02440">
    <property type="entry name" value="AdoMet_MTases"/>
    <property type="match status" value="1"/>
</dbReference>
<proteinExistence type="predicted"/>
<dbReference type="InterPro" id="IPR029063">
    <property type="entry name" value="SAM-dependent_MTases_sf"/>
</dbReference>
<dbReference type="SUPFAM" id="SSF53335">
    <property type="entry name" value="S-adenosyl-L-methionine-dependent methyltransferases"/>
    <property type="match status" value="1"/>
</dbReference>
<dbReference type="Gene3D" id="3.40.50.150">
    <property type="entry name" value="Vaccinia Virus protein VP39"/>
    <property type="match status" value="1"/>
</dbReference>
<dbReference type="InterPro" id="IPR013216">
    <property type="entry name" value="Methyltransf_11"/>
</dbReference>
<dbReference type="PANTHER" id="PTHR43591:SF24">
    <property type="entry name" value="2-METHOXY-6-POLYPRENYL-1,4-BENZOQUINOL METHYLASE, MITOCHONDRIAL"/>
    <property type="match status" value="1"/>
</dbReference>
<protein>
    <submittedName>
        <fullName evidence="2">Class I SAM-dependent methyltransferase</fullName>
        <ecNumber evidence="2">2.1.1.-</ecNumber>
    </submittedName>
</protein>
<dbReference type="Proteomes" id="UP001279642">
    <property type="component" value="Unassembled WGS sequence"/>
</dbReference>
<evidence type="ECO:0000259" key="1">
    <source>
        <dbReference type="Pfam" id="PF08241"/>
    </source>
</evidence>
<organism evidence="2 3">
    <name type="scientific">Dongia soli</name>
    <dbReference type="NCBI Taxonomy" id="600628"/>
    <lineage>
        <taxon>Bacteria</taxon>
        <taxon>Pseudomonadati</taxon>
        <taxon>Pseudomonadota</taxon>
        <taxon>Alphaproteobacteria</taxon>
        <taxon>Rhodospirillales</taxon>
        <taxon>Dongiaceae</taxon>
        <taxon>Dongia</taxon>
    </lineage>
</organism>
<dbReference type="Pfam" id="PF08241">
    <property type="entry name" value="Methyltransf_11"/>
    <property type="match status" value="1"/>
</dbReference>
<dbReference type="GO" id="GO:0008168">
    <property type="term" value="F:methyltransferase activity"/>
    <property type="evidence" value="ECO:0007669"/>
    <property type="project" value="UniProtKB-KW"/>
</dbReference>
<name>A0ABU5E8N9_9PROT</name>
<dbReference type="EMBL" id="JAXCLW010000001">
    <property type="protein sequence ID" value="MDY0882409.1"/>
    <property type="molecule type" value="Genomic_DNA"/>
</dbReference>